<dbReference type="Proteomes" id="UP000887566">
    <property type="component" value="Unplaced"/>
</dbReference>
<proteinExistence type="predicted"/>
<keyword evidence="1" id="KW-1185">Reference proteome</keyword>
<protein>
    <submittedName>
        <fullName evidence="2">Uncharacterized protein</fullName>
    </submittedName>
</protein>
<dbReference type="WBParaSite" id="PSAMB.scaffold283size59227.g4384.t1">
    <property type="protein sequence ID" value="PSAMB.scaffold283size59227.g4384.t1"/>
    <property type="gene ID" value="PSAMB.scaffold283size59227.g4384"/>
</dbReference>
<reference evidence="2" key="1">
    <citation type="submission" date="2022-11" db="UniProtKB">
        <authorList>
            <consortium name="WormBaseParasite"/>
        </authorList>
    </citation>
    <scope>IDENTIFICATION</scope>
</reference>
<organism evidence="1 2">
    <name type="scientific">Plectus sambesii</name>
    <dbReference type="NCBI Taxonomy" id="2011161"/>
    <lineage>
        <taxon>Eukaryota</taxon>
        <taxon>Metazoa</taxon>
        <taxon>Ecdysozoa</taxon>
        <taxon>Nematoda</taxon>
        <taxon>Chromadorea</taxon>
        <taxon>Plectida</taxon>
        <taxon>Plectina</taxon>
        <taxon>Plectoidea</taxon>
        <taxon>Plectidae</taxon>
        <taxon>Plectus</taxon>
    </lineage>
</organism>
<evidence type="ECO:0000313" key="1">
    <source>
        <dbReference type="Proteomes" id="UP000887566"/>
    </source>
</evidence>
<sequence>MFSIWSNNRNKSSGHQRQKTLIGRRQTLAVASLHDHRGDGSTKHSERRQSLDAVGQLRATALVAMAERCPLYLRFWRVAGGGNKRGLCAGCRRAIDESAGLVVVVDGVVLDALMD</sequence>
<dbReference type="AlphaFoldDB" id="A0A914W1J5"/>
<name>A0A914W1J5_9BILA</name>
<accession>A0A914W1J5</accession>
<evidence type="ECO:0000313" key="2">
    <source>
        <dbReference type="WBParaSite" id="PSAMB.scaffold283size59227.g4384.t1"/>
    </source>
</evidence>